<evidence type="ECO:0000256" key="2">
    <source>
        <dbReference type="ARBA" id="ARBA00004236"/>
    </source>
</evidence>
<dbReference type="Pfam" id="PF00512">
    <property type="entry name" value="HisKA"/>
    <property type="match status" value="1"/>
</dbReference>
<dbReference type="PROSITE" id="PS50885">
    <property type="entry name" value="HAMP"/>
    <property type="match status" value="1"/>
</dbReference>
<keyword evidence="9" id="KW-0902">Two-component regulatory system</keyword>
<dbReference type="SUPFAM" id="SSF55874">
    <property type="entry name" value="ATPase domain of HSP90 chaperone/DNA topoisomerase II/histidine kinase"/>
    <property type="match status" value="1"/>
</dbReference>
<accession>A0AB39TDU0</accession>
<name>A0AB39TDU0_9ACTN</name>
<evidence type="ECO:0000256" key="8">
    <source>
        <dbReference type="ARBA" id="ARBA00022989"/>
    </source>
</evidence>
<dbReference type="CDD" id="cd00075">
    <property type="entry name" value="HATPase"/>
    <property type="match status" value="1"/>
</dbReference>
<dbReference type="RefSeq" id="WP_369182045.1">
    <property type="nucleotide sequence ID" value="NZ_CP163445.1"/>
</dbReference>
<dbReference type="SMART" id="SM00304">
    <property type="entry name" value="HAMP"/>
    <property type="match status" value="1"/>
</dbReference>
<dbReference type="InterPro" id="IPR003594">
    <property type="entry name" value="HATPase_dom"/>
</dbReference>
<organism evidence="14">
    <name type="scientific">Streptomyces sp. Y1</name>
    <dbReference type="NCBI Taxonomy" id="3238634"/>
    <lineage>
        <taxon>Bacteria</taxon>
        <taxon>Bacillati</taxon>
        <taxon>Actinomycetota</taxon>
        <taxon>Actinomycetes</taxon>
        <taxon>Kitasatosporales</taxon>
        <taxon>Streptomycetaceae</taxon>
        <taxon>Streptomyces</taxon>
    </lineage>
</organism>
<dbReference type="GO" id="GO:0005886">
    <property type="term" value="C:plasma membrane"/>
    <property type="evidence" value="ECO:0007669"/>
    <property type="project" value="UniProtKB-SubCell"/>
</dbReference>
<dbReference type="SMART" id="SM00388">
    <property type="entry name" value="HisKA"/>
    <property type="match status" value="1"/>
</dbReference>
<dbReference type="InterPro" id="IPR036890">
    <property type="entry name" value="HATPase_C_sf"/>
</dbReference>
<keyword evidence="8 11" id="KW-1133">Transmembrane helix</keyword>
<dbReference type="EMBL" id="CP163445">
    <property type="protein sequence ID" value="XDQ77047.1"/>
    <property type="molecule type" value="Genomic_DNA"/>
</dbReference>
<feature type="domain" description="HAMP" evidence="13">
    <location>
        <begin position="218"/>
        <end position="271"/>
    </location>
</feature>
<evidence type="ECO:0000256" key="10">
    <source>
        <dbReference type="ARBA" id="ARBA00023136"/>
    </source>
</evidence>
<dbReference type="CDD" id="cd00082">
    <property type="entry name" value="HisKA"/>
    <property type="match status" value="1"/>
</dbReference>
<comment type="subcellular location">
    <subcellularLocation>
        <location evidence="2">Cell membrane</location>
    </subcellularLocation>
</comment>
<evidence type="ECO:0000259" key="12">
    <source>
        <dbReference type="PROSITE" id="PS50109"/>
    </source>
</evidence>
<dbReference type="InterPro" id="IPR036097">
    <property type="entry name" value="HisK_dim/P_sf"/>
</dbReference>
<dbReference type="Gene3D" id="1.10.287.130">
    <property type="match status" value="1"/>
</dbReference>
<dbReference type="Gene3D" id="3.30.565.10">
    <property type="entry name" value="Histidine kinase-like ATPase, C-terminal domain"/>
    <property type="match status" value="1"/>
</dbReference>
<keyword evidence="14" id="KW-0067">ATP-binding</keyword>
<dbReference type="InterPro" id="IPR004358">
    <property type="entry name" value="Sig_transdc_His_kin-like_C"/>
</dbReference>
<evidence type="ECO:0000256" key="6">
    <source>
        <dbReference type="ARBA" id="ARBA00022692"/>
    </source>
</evidence>
<keyword evidence="5" id="KW-0808">Transferase</keyword>
<dbReference type="InterPro" id="IPR005467">
    <property type="entry name" value="His_kinase_dom"/>
</dbReference>
<dbReference type="AlphaFoldDB" id="A0AB39TDU0"/>
<keyword evidence="6 11" id="KW-0812">Transmembrane</keyword>
<evidence type="ECO:0000256" key="9">
    <source>
        <dbReference type="ARBA" id="ARBA00023012"/>
    </source>
</evidence>
<evidence type="ECO:0000313" key="14">
    <source>
        <dbReference type="EMBL" id="XDQ77047.1"/>
    </source>
</evidence>
<protein>
    <recommendedName>
        <fullName evidence="3">histidine kinase</fullName>
        <ecNumber evidence="3">2.7.13.3</ecNumber>
    </recommendedName>
</protein>
<keyword evidence="14" id="KW-0547">Nucleotide-binding</keyword>
<dbReference type="GO" id="GO:0000155">
    <property type="term" value="F:phosphorelay sensor kinase activity"/>
    <property type="evidence" value="ECO:0007669"/>
    <property type="project" value="InterPro"/>
</dbReference>
<dbReference type="PROSITE" id="PS50109">
    <property type="entry name" value="HIS_KIN"/>
    <property type="match status" value="1"/>
</dbReference>
<dbReference type="Pfam" id="PF02518">
    <property type="entry name" value="HATPase_c"/>
    <property type="match status" value="1"/>
</dbReference>
<evidence type="ECO:0000256" key="11">
    <source>
        <dbReference type="SAM" id="Phobius"/>
    </source>
</evidence>
<dbReference type="PRINTS" id="PR00344">
    <property type="entry name" value="BCTRLSENSOR"/>
</dbReference>
<dbReference type="FunFam" id="1.10.287.130:FF:000001">
    <property type="entry name" value="Two-component sensor histidine kinase"/>
    <property type="match status" value="1"/>
</dbReference>
<dbReference type="SMART" id="SM00387">
    <property type="entry name" value="HATPase_c"/>
    <property type="match status" value="1"/>
</dbReference>
<evidence type="ECO:0000256" key="4">
    <source>
        <dbReference type="ARBA" id="ARBA00022553"/>
    </source>
</evidence>
<dbReference type="Pfam" id="PF00672">
    <property type="entry name" value="HAMP"/>
    <property type="match status" value="1"/>
</dbReference>
<gene>
    <name evidence="14" type="ORF">AB2U05_00390</name>
</gene>
<keyword evidence="7" id="KW-0418">Kinase</keyword>
<dbReference type="InterPro" id="IPR003660">
    <property type="entry name" value="HAMP_dom"/>
</dbReference>
<evidence type="ECO:0000256" key="7">
    <source>
        <dbReference type="ARBA" id="ARBA00022777"/>
    </source>
</evidence>
<keyword evidence="10 11" id="KW-0472">Membrane</keyword>
<dbReference type="SUPFAM" id="SSF158472">
    <property type="entry name" value="HAMP domain-like"/>
    <property type="match status" value="1"/>
</dbReference>
<sequence length="491" mass="52433">MADPTPGGRTLRAMLRRRLALRPRLALRRRLARHPRLAALAERLTPRSVRARTTLAACLSVAVVLAASAAAVVLLLRANLERTVETGAREQAQAVARLAADGRLSSPLPLDHGTDFIQVVDANGRVLAASQNLAGRPAVAPTGHRDGHRTYNVRVLGDEHHQRVATMTAATPNGPVTVHVGASLRTADAAEDVTTAALAVLSTVLLLTVGLLTWRATGRALRPVEAIRAEVAAIGDRELNRRVPEPRSDDEIARLAGTMNAMLERLEAAGARQRRFIADASHELRSPLTVLRTQLEVALGLPDPEVRAEMVAGALEDTERLQRLAADLLLLARLDVAGQDRPQEAVDLAELVRTTVEARGALPCPVTVHAPAGLTVPGNPLWLGRLLTNLLDNAQRHARRGVTVRLGTDRASGQAVLDVANDGPPIGPDDREKIFERFARLDDARSRDDGGAGLGLPIARDIAAVHGGTLTVLDTPGATTFRTRLPVARPN</sequence>
<dbReference type="EC" id="2.7.13.3" evidence="3"/>
<reference evidence="14" key="1">
    <citation type="submission" date="2024-07" db="EMBL/GenBank/DDBJ databases">
        <authorList>
            <person name="Yu S.T."/>
        </authorList>
    </citation>
    <scope>NUCLEOTIDE SEQUENCE</scope>
    <source>
        <strain evidence="14">Y1</strain>
    </source>
</reference>
<proteinExistence type="predicted"/>
<dbReference type="PANTHER" id="PTHR45436">
    <property type="entry name" value="SENSOR HISTIDINE KINASE YKOH"/>
    <property type="match status" value="1"/>
</dbReference>
<evidence type="ECO:0000259" key="13">
    <source>
        <dbReference type="PROSITE" id="PS50885"/>
    </source>
</evidence>
<dbReference type="PANTHER" id="PTHR45436:SF5">
    <property type="entry name" value="SENSOR HISTIDINE KINASE TRCS"/>
    <property type="match status" value="1"/>
</dbReference>
<evidence type="ECO:0000256" key="1">
    <source>
        <dbReference type="ARBA" id="ARBA00000085"/>
    </source>
</evidence>
<dbReference type="InterPro" id="IPR003661">
    <property type="entry name" value="HisK_dim/P_dom"/>
</dbReference>
<dbReference type="InterPro" id="IPR050428">
    <property type="entry name" value="TCS_sensor_his_kinase"/>
</dbReference>
<feature type="domain" description="Histidine kinase" evidence="12">
    <location>
        <begin position="279"/>
        <end position="489"/>
    </location>
</feature>
<comment type="catalytic activity">
    <reaction evidence="1">
        <text>ATP + protein L-histidine = ADP + protein N-phospho-L-histidine.</text>
        <dbReference type="EC" id="2.7.13.3"/>
    </reaction>
</comment>
<evidence type="ECO:0000256" key="3">
    <source>
        <dbReference type="ARBA" id="ARBA00012438"/>
    </source>
</evidence>
<keyword evidence="4" id="KW-0597">Phosphoprotein</keyword>
<feature type="transmembrane region" description="Helical" evidence="11">
    <location>
        <begin position="193"/>
        <end position="214"/>
    </location>
</feature>
<dbReference type="Gene3D" id="6.10.340.10">
    <property type="match status" value="1"/>
</dbReference>
<dbReference type="GO" id="GO:0005524">
    <property type="term" value="F:ATP binding"/>
    <property type="evidence" value="ECO:0007669"/>
    <property type="project" value="UniProtKB-KW"/>
</dbReference>
<evidence type="ECO:0000256" key="5">
    <source>
        <dbReference type="ARBA" id="ARBA00022679"/>
    </source>
</evidence>
<dbReference type="SUPFAM" id="SSF47384">
    <property type="entry name" value="Homodimeric domain of signal transducing histidine kinase"/>
    <property type="match status" value="1"/>
</dbReference>
<dbReference type="CDD" id="cd06225">
    <property type="entry name" value="HAMP"/>
    <property type="match status" value="1"/>
</dbReference>